<dbReference type="Pfam" id="PF00891">
    <property type="entry name" value="Methyltransf_2"/>
    <property type="match status" value="1"/>
</dbReference>
<dbReference type="Proteomes" id="UP000241462">
    <property type="component" value="Unassembled WGS sequence"/>
</dbReference>
<reference evidence="5 6" key="1">
    <citation type="journal article" date="2018" name="Mycol. Prog.">
        <title>Coniella lustricola, a new species from submerged detritus.</title>
        <authorList>
            <person name="Raudabaugh D.B."/>
            <person name="Iturriaga T."/>
            <person name="Carver A."/>
            <person name="Mondo S."/>
            <person name="Pangilinan J."/>
            <person name="Lipzen A."/>
            <person name="He G."/>
            <person name="Amirebrahimi M."/>
            <person name="Grigoriev I.V."/>
            <person name="Miller A.N."/>
        </authorList>
    </citation>
    <scope>NUCLEOTIDE SEQUENCE [LARGE SCALE GENOMIC DNA]</scope>
    <source>
        <strain evidence="5 6">B22-T-1</strain>
    </source>
</reference>
<dbReference type="PANTHER" id="PTHR43712:SF19">
    <property type="entry name" value="DUAL O-METHYLTRANSFERASE_FAD-DEPENDENT MONOOXYGENASE ELCB"/>
    <property type="match status" value="1"/>
</dbReference>
<dbReference type="AlphaFoldDB" id="A0A2T3A527"/>
<name>A0A2T3A527_9PEZI</name>
<gene>
    <name evidence="5" type="ORF">BD289DRAFT_370464</name>
</gene>
<dbReference type="InParanoid" id="A0A2T3A527"/>
<proteinExistence type="predicted"/>
<keyword evidence="3" id="KW-0949">S-adenosyl-L-methionine</keyword>
<dbReference type="OrthoDB" id="1606438at2759"/>
<dbReference type="InterPro" id="IPR001077">
    <property type="entry name" value="COMT_C"/>
</dbReference>
<evidence type="ECO:0000313" key="5">
    <source>
        <dbReference type="EMBL" id="PSR83011.1"/>
    </source>
</evidence>
<protein>
    <submittedName>
        <fullName evidence="5">O-methyltransferase-domain-containing protein</fullName>
    </submittedName>
</protein>
<keyword evidence="6" id="KW-1185">Reference proteome</keyword>
<dbReference type="PROSITE" id="PS51683">
    <property type="entry name" value="SAM_OMT_II"/>
    <property type="match status" value="1"/>
</dbReference>
<accession>A0A2T3A527</accession>
<dbReference type="PANTHER" id="PTHR43712">
    <property type="entry name" value="PUTATIVE (AFU_ORTHOLOGUE AFUA_4G14580)-RELATED"/>
    <property type="match status" value="1"/>
</dbReference>
<feature type="domain" description="O-methyltransferase C-terminal" evidence="4">
    <location>
        <begin position="183"/>
        <end position="406"/>
    </location>
</feature>
<dbReference type="STRING" id="2025994.A0A2T3A527"/>
<dbReference type="InterPro" id="IPR036388">
    <property type="entry name" value="WH-like_DNA-bd_sf"/>
</dbReference>
<dbReference type="InterPro" id="IPR029063">
    <property type="entry name" value="SAM-dependent_MTases_sf"/>
</dbReference>
<dbReference type="Gene3D" id="1.10.10.10">
    <property type="entry name" value="Winged helix-like DNA-binding domain superfamily/Winged helix DNA-binding domain"/>
    <property type="match status" value="1"/>
</dbReference>
<keyword evidence="2 5" id="KW-0808">Transferase</keyword>
<evidence type="ECO:0000313" key="6">
    <source>
        <dbReference type="Proteomes" id="UP000241462"/>
    </source>
</evidence>
<dbReference type="GO" id="GO:0008171">
    <property type="term" value="F:O-methyltransferase activity"/>
    <property type="evidence" value="ECO:0007669"/>
    <property type="project" value="InterPro"/>
</dbReference>
<sequence length="433" mass="47780">MPTTATLSDLAQKLCRKAERLDALSATPDASSASTEGNVLTEAVITRRELLELAREVQTVAQTPSDFLSNHQVHYQTFACLRWLLRFDIFTLVPSDLKSISYESLASAASVPVGMLRSVTRMAITSGLFHEPEAGHIAHSFLSLPFANSEDSALRDWARFVTEYGQPSAAALADATAKWGATTARNETAYNVAFDTSLPFFEDIKQRPGRADEFSRYMISQARDDGLREEHLVHGFDWLAHFGDKAHVVDVGGSSGFVAAILAKTFSKYTFTVQDLPEAISSGRKTMDALCVPEDVSSRIQFLAHDFFQPQQKQDQRGPDAYLLRKILHDWPAERARLILSNLAAAVRDFGTPATRIVVMDTILPPPGAIPRAQEAKLRVRDLVMAQNFNAGERELAVWEELFSSAEPKLKLVEWVQPPGSAMAVMVAQLASE</sequence>
<dbReference type="SUPFAM" id="SSF46785">
    <property type="entry name" value="Winged helix' DNA-binding domain"/>
    <property type="match status" value="1"/>
</dbReference>
<organism evidence="5 6">
    <name type="scientific">Coniella lustricola</name>
    <dbReference type="NCBI Taxonomy" id="2025994"/>
    <lineage>
        <taxon>Eukaryota</taxon>
        <taxon>Fungi</taxon>
        <taxon>Dikarya</taxon>
        <taxon>Ascomycota</taxon>
        <taxon>Pezizomycotina</taxon>
        <taxon>Sordariomycetes</taxon>
        <taxon>Sordariomycetidae</taxon>
        <taxon>Diaporthales</taxon>
        <taxon>Schizoparmaceae</taxon>
        <taxon>Coniella</taxon>
    </lineage>
</organism>
<evidence type="ECO:0000256" key="2">
    <source>
        <dbReference type="ARBA" id="ARBA00022679"/>
    </source>
</evidence>
<evidence type="ECO:0000259" key="4">
    <source>
        <dbReference type="Pfam" id="PF00891"/>
    </source>
</evidence>
<dbReference type="InterPro" id="IPR016461">
    <property type="entry name" value="COMT-like"/>
</dbReference>
<dbReference type="EMBL" id="KZ678466">
    <property type="protein sequence ID" value="PSR83011.1"/>
    <property type="molecule type" value="Genomic_DNA"/>
</dbReference>
<dbReference type="GO" id="GO:0032259">
    <property type="term" value="P:methylation"/>
    <property type="evidence" value="ECO:0007669"/>
    <property type="project" value="UniProtKB-KW"/>
</dbReference>
<evidence type="ECO:0000256" key="1">
    <source>
        <dbReference type="ARBA" id="ARBA00022603"/>
    </source>
</evidence>
<keyword evidence="1 5" id="KW-0489">Methyltransferase</keyword>
<dbReference type="SUPFAM" id="SSF53335">
    <property type="entry name" value="S-adenosyl-L-methionine-dependent methyltransferases"/>
    <property type="match status" value="1"/>
</dbReference>
<evidence type="ECO:0000256" key="3">
    <source>
        <dbReference type="ARBA" id="ARBA00022691"/>
    </source>
</evidence>
<dbReference type="InterPro" id="IPR036390">
    <property type="entry name" value="WH_DNA-bd_sf"/>
</dbReference>
<dbReference type="Gene3D" id="3.40.50.150">
    <property type="entry name" value="Vaccinia Virus protein VP39"/>
    <property type="match status" value="1"/>
</dbReference>